<sequence>MATSAFKSTTKRSSNGGAVDHRRSRSLSRGPDRFPPASRAVGSAELPTPRGRFVNTLRGSGFPEISLDDLTDEFFRAGRDSGGDRKGSDVSPGKRGRSASRQSGVSGGDRLRRQRSASVARHRDSESNTISNGNLQHHKLASSNVLKRSMSHKDLFRSHDSSSSHSSTLTDDEAQSAPSNRSGPEKTIQAVYAIKESEHPAVDGDESGLCDVMRKEVRHAVEEIKQELEKVMVKIEPEAIVNHDLNGSNVIQAISEIRRAYTSKLKESEKRRLDLLAELAVEEQRGQELSNIVRELLPAPKESAAPERPLFTRRRTNDRTRISKRLTEEAEKYFEDFLSNVDDTDISFDGDRSDTSSTIRGCTNLREARVYNIMNEGHCKMAKAASVPSETDGVVLPWLQWETSNDCSPSSCKTNSTTGLVSDSTKIKDPMDTHNNISWESENYASYATVTKISSAHVSISADVGGPKQSSFDIDEYMQLQNDQDLLFETVRQHQRIFSGSLLLCRRTWI</sequence>
<evidence type="ECO:0000313" key="2">
    <source>
        <dbReference type="Proteomes" id="UP000827976"/>
    </source>
</evidence>
<accession>A0ACB7WMH8</accession>
<dbReference type="EMBL" id="CM037013">
    <property type="protein sequence ID" value="KAH7689193.1"/>
    <property type="molecule type" value="Genomic_DNA"/>
</dbReference>
<gene>
    <name evidence="1" type="ORF">IHE45_03G081000</name>
</gene>
<name>A0ACB7WMH8_DIOAL</name>
<comment type="caution">
    <text evidence="1">The sequence shown here is derived from an EMBL/GenBank/DDBJ whole genome shotgun (WGS) entry which is preliminary data.</text>
</comment>
<evidence type="ECO:0000313" key="1">
    <source>
        <dbReference type="EMBL" id="KAH7689193.1"/>
    </source>
</evidence>
<reference evidence="2" key="1">
    <citation type="journal article" date="2022" name="Nat. Commun.">
        <title>Chromosome evolution and the genetic basis of agronomically important traits in greater yam.</title>
        <authorList>
            <person name="Bredeson J.V."/>
            <person name="Lyons J.B."/>
            <person name="Oniyinde I.O."/>
            <person name="Okereke N.R."/>
            <person name="Kolade O."/>
            <person name="Nnabue I."/>
            <person name="Nwadili C.O."/>
            <person name="Hribova E."/>
            <person name="Parker M."/>
            <person name="Nwogha J."/>
            <person name="Shu S."/>
            <person name="Carlson J."/>
            <person name="Kariba R."/>
            <person name="Muthemba S."/>
            <person name="Knop K."/>
            <person name="Barton G.J."/>
            <person name="Sherwood A.V."/>
            <person name="Lopez-Montes A."/>
            <person name="Asiedu R."/>
            <person name="Jamnadass R."/>
            <person name="Muchugi A."/>
            <person name="Goodstein D."/>
            <person name="Egesi C.N."/>
            <person name="Featherston J."/>
            <person name="Asfaw A."/>
            <person name="Simpson G.G."/>
            <person name="Dolezel J."/>
            <person name="Hendre P.S."/>
            <person name="Van Deynze A."/>
            <person name="Kumar P.L."/>
            <person name="Obidiegwu J.E."/>
            <person name="Bhattacharjee R."/>
            <person name="Rokhsar D.S."/>
        </authorList>
    </citation>
    <scope>NUCLEOTIDE SEQUENCE [LARGE SCALE GENOMIC DNA]</scope>
    <source>
        <strain evidence="2">cv. TDa95/00328</strain>
    </source>
</reference>
<proteinExistence type="predicted"/>
<keyword evidence="2" id="KW-1185">Reference proteome</keyword>
<organism evidence="1 2">
    <name type="scientific">Dioscorea alata</name>
    <name type="common">Purple yam</name>
    <dbReference type="NCBI Taxonomy" id="55571"/>
    <lineage>
        <taxon>Eukaryota</taxon>
        <taxon>Viridiplantae</taxon>
        <taxon>Streptophyta</taxon>
        <taxon>Embryophyta</taxon>
        <taxon>Tracheophyta</taxon>
        <taxon>Spermatophyta</taxon>
        <taxon>Magnoliopsida</taxon>
        <taxon>Liliopsida</taxon>
        <taxon>Dioscoreales</taxon>
        <taxon>Dioscoreaceae</taxon>
        <taxon>Dioscorea</taxon>
    </lineage>
</organism>
<protein>
    <submittedName>
        <fullName evidence="1">Ubiquitin-activating enzyme catalytic cysteine domain-containing protein</fullName>
    </submittedName>
</protein>
<dbReference type="Proteomes" id="UP000827976">
    <property type="component" value="Chromosome 3"/>
</dbReference>